<dbReference type="Proteomes" id="UP000565579">
    <property type="component" value="Unassembled WGS sequence"/>
</dbReference>
<protein>
    <recommendedName>
        <fullName evidence="4">HEAT repeat domain-containing protein</fullName>
    </recommendedName>
</protein>
<proteinExistence type="predicted"/>
<comment type="caution">
    <text evidence="2">The sequence shown here is derived from an EMBL/GenBank/DDBJ whole genome shotgun (WGS) entry which is preliminary data.</text>
</comment>
<organism evidence="2 3">
    <name type="scientific">Nonomuraea rubra</name>
    <dbReference type="NCBI Taxonomy" id="46180"/>
    <lineage>
        <taxon>Bacteria</taxon>
        <taxon>Bacillati</taxon>
        <taxon>Actinomycetota</taxon>
        <taxon>Actinomycetes</taxon>
        <taxon>Streptosporangiales</taxon>
        <taxon>Streptosporangiaceae</taxon>
        <taxon>Nonomuraea</taxon>
    </lineage>
</organism>
<evidence type="ECO:0000313" key="2">
    <source>
        <dbReference type="EMBL" id="MBB6555536.1"/>
    </source>
</evidence>
<gene>
    <name evidence="2" type="ORF">HD593_010331</name>
</gene>
<sequence>MIDEGDFRSDGHESPPDEPIMDSIHRLIADTSRGRPAAGELTAALFAVATDAALARKAMDVLAATPTIWLDVDLAARRRHPPLTLHDLARHEHLPPYAGPLLALALAACVWNGRERERVVGHPLMRTEPVLLPVLLIRTADWVRAVRERALKALAGALANADLMALLTAVPMAVRLARRTRATPALDLVRAALLRADDGTLNALLRTDQVTLQDPQARRFVYDVLLQAGRLDHAMLTRAALHEPDQLARTRCARTLASQAVEHARPELAAAILDGASAQGRVQALTALVRLGHTEHGPRHLDDNAGMVRLTAQWAVRRAGGDPAALYRARLATGGDPESRQVTRGLLAGLGDCGTRDDAALVLPYLRHPRPRVRAERPRHVRQAAHRLLAARDAWSRVKADLLLLRDPDEKLRARARGDLTIWCRTDSVTAYPRACPPEVRTELEALIHAAGPLLGTESARLLRLSLQLSR</sequence>
<dbReference type="RefSeq" id="WP_185110115.1">
    <property type="nucleotide sequence ID" value="NZ_BAAAXY010000006.1"/>
</dbReference>
<evidence type="ECO:0008006" key="4">
    <source>
        <dbReference type="Google" id="ProtNLM"/>
    </source>
</evidence>
<dbReference type="EMBL" id="JACHMI010000001">
    <property type="protein sequence ID" value="MBB6555536.1"/>
    <property type="molecule type" value="Genomic_DNA"/>
</dbReference>
<evidence type="ECO:0000256" key="1">
    <source>
        <dbReference type="SAM" id="MobiDB-lite"/>
    </source>
</evidence>
<feature type="region of interest" description="Disordered" evidence="1">
    <location>
        <begin position="1"/>
        <end position="20"/>
    </location>
</feature>
<feature type="compositionally biased region" description="Basic and acidic residues" evidence="1">
    <location>
        <begin position="1"/>
        <end position="15"/>
    </location>
</feature>
<keyword evidence="3" id="KW-1185">Reference proteome</keyword>
<name>A0A7X0P5B0_9ACTN</name>
<evidence type="ECO:0000313" key="3">
    <source>
        <dbReference type="Proteomes" id="UP000565579"/>
    </source>
</evidence>
<dbReference type="AlphaFoldDB" id="A0A7X0P5B0"/>
<reference evidence="2 3" key="1">
    <citation type="submission" date="2020-08" db="EMBL/GenBank/DDBJ databases">
        <title>Sequencing the genomes of 1000 actinobacteria strains.</title>
        <authorList>
            <person name="Klenk H.-P."/>
        </authorList>
    </citation>
    <scope>NUCLEOTIDE SEQUENCE [LARGE SCALE GENOMIC DNA]</scope>
    <source>
        <strain evidence="2 3">DSM 43768</strain>
    </source>
</reference>
<accession>A0A7X0P5B0</accession>